<keyword evidence="2" id="KW-1185">Reference proteome</keyword>
<evidence type="ECO:0000313" key="2">
    <source>
        <dbReference type="Proteomes" id="UP000613743"/>
    </source>
</evidence>
<dbReference type="RefSeq" id="WP_188916590.1">
    <property type="nucleotide sequence ID" value="NZ_BMPZ01000001.1"/>
</dbReference>
<protein>
    <submittedName>
        <fullName evidence="1">Uncharacterized protein</fullName>
    </submittedName>
</protein>
<dbReference type="Proteomes" id="UP000613743">
    <property type="component" value="Unassembled WGS sequence"/>
</dbReference>
<proteinExistence type="predicted"/>
<reference evidence="1" key="1">
    <citation type="journal article" date="2014" name="Int. J. Syst. Evol. Microbiol.">
        <title>Complete genome sequence of Corynebacterium casei LMG S-19264T (=DSM 44701T), isolated from a smear-ripened cheese.</title>
        <authorList>
            <consortium name="US DOE Joint Genome Institute (JGI-PGF)"/>
            <person name="Walter F."/>
            <person name="Albersmeier A."/>
            <person name="Kalinowski J."/>
            <person name="Ruckert C."/>
        </authorList>
    </citation>
    <scope>NUCLEOTIDE SEQUENCE</scope>
    <source>
        <strain evidence="1">JCM 30804</strain>
    </source>
</reference>
<gene>
    <name evidence="1" type="ORF">GCM10009332_00020</name>
</gene>
<reference evidence="1" key="2">
    <citation type="submission" date="2020-09" db="EMBL/GenBank/DDBJ databases">
        <authorList>
            <person name="Sun Q."/>
            <person name="Ohkuma M."/>
        </authorList>
    </citation>
    <scope>NUCLEOTIDE SEQUENCE</scope>
    <source>
        <strain evidence="1">JCM 30804</strain>
    </source>
</reference>
<organism evidence="1 2">
    <name type="scientific">Shewanella gelidii</name>
    <dbReference type="NCBI Taxonomy" id="1642821"/>
    <lineage>
        <taxon>Bacteria</taxon>
        <taxon>Pseudomonadati</taxon>
        <taxon>Pseudomonadota</taxon>
        <taxon>Gammaproteobacteria</taxon>
        <taxon>Alteromonadales</taxon>
        <taxon>Shewanellaceae</taxon>
        <taxon>Shewanella</taxon>
    </lineage>
</organism>
<name>A0A917JJC9_9GAMM</name>
<sequence>MENNVSSLSIYHIARHLEQAYGFDKQQAHSEAQTIMCKLTQFTNHINIDDSQVGLTGNIHFSFQHI</sequence>
<dbReference type="AlphaFoldDB" id="A0A917JJC9"/>
<evidence type="ECO:0000313" key="1">
    <source>
        <dbReference type="EMBL" id="GGI67060.1"/>
    </source>
</evidence>
<dbReference type="EMBL" id="BMPZ01000001">
    <property type="protein sequence ID" value="GGI67060.1"/>
    <property type="molecule type" value="Genomic_DNA"/>
</dbReference>
<comment type="caution">
    <text evidence="1">The sequence shown here is derived from an EMBL/GenBank/DDBJ whole genome shotgun (WGS) entry which is preliminary data.</text>
</comment>
<accession>A0A917JJC9</accession>